<dbReference type="GO" id="GO:0016810">
    <property type="term" value="F:hydrolase activity, acting on carbon-nitrogen (but not peptide) bonds"/>
    <property type="evidence" value="ECO:0007669"/>
    <property type="project" value="InterPro"/>
</dbReference>
<name>A0A419S765_9SPHI</name>
<dbReference type="InterPro" id="IPR002509">
    <property type="entry name" value="NODB_dom"/>
</dbReference>
<evidence type="ECO:0000313" key="5">
    <source>
        <dbReference type="EMBL" id="RKD17131.1"/>
    </source>
</evidence>
<dbReference type="EMBL" id="MBTA01000012">
    <property type="protein sequence ID" value="RKD17131.1"/>
    <property type="molecule type" value="Genomic_DNA"/>
</dbReference>
<dbReference type="CDD" id="cd10918">
    <property type="entry name" value="CE4_NodB_like_5s_6s"/>
    <property type="match status" value="1"/>
</dbReference>
<gene>
    <name evidence="5" type="ORF">BCY91_03025</name>
</gene>
<dbReference type="Pfam" id="PF01522">
    <property type="entry name" value="Polysacc_deac_1"/>
    <property type="match status" value="1"/>
</dbReference>
<evidence type="ECO:0000256" key="3">
    <source>
        <dbReference type="SAM" id="SignalP"/>
    </source>
</evidence>
<dbReference type="AlphaFoldDB" id="A0A419S765"/>
<evidence type="ECO:0000313" key="6">
    <source>
        <dbReference type="Proteomes" id="UP000283433"/>
    </source>
</evidence>
<comment type="caution">
    <text evidence="5">The sequence shown here is derived from an EMBL/GenBank/DDBJ whole genome shotgun (WGS) entry which is preliminary data.</text>
</comment>
<dbReference type="InterPro" id="IPR051398">
    <property type="entry name" value="Polysacch_Deacetylase"/>
</dbReference>
<sequence>MKKLLFLLSVTVCCWLKTSAQTKVGPPLVVLTFDDAEVSHYQIVAPILKKFGFPATFMVCEMPWKTPADSVLYMNWKQIASLYKMGFEIGNHTGHHKNMTKLDRAGMIAEVSYIEQKCKENGIPKPISFAYPGNRSDSLSQVVLKEMGYKYIRAGNSQYLNLAEPTYVLPSFTMASTEKLKIRSLNALKNLKDGEALIFTIHGVPDIAHPDYTTDPEFLEELLQYIKSHDYQVIAMKDLDKYL</sequence>
<dbReference type="Gene3D" id="3.20.20.370">
    <property type="entry name" value="Glycoside hydrolase/deacetylase"/>
    <property type="match status" value="1"/>
</dbReference>
<dbReference type="RefSeq" id="WP_120181327.1">
    <property type="nucleotide sequence ID" value="NZ_CBINCU010000002.1"/>
</dbReference>
<dbReference type="SUPFAM" id="SSF88713">
    <property type="entry name" value="Glycoside hydrolase/deacetylase"/>
    <property type="match status" value="1"/>
</dbReference>
<evidence type="ECO:0000259" key="4">
    <source>
        <dbReference type="PROSITE" id="PS51677"/>
    </source>
</evidence>
<dbReference type="PANTHER" id="PTHR34216">
    <property type="match status" value="1"/>
</dbReference>
<accession>A0A419S765</accession>
<organism evidence="5 6">
    <name type="scientific">Pelobium manganitolerans</name>
    <dbReference type="NCBI Taxonomy" id="1842495"/>
    <lineage>
        <taxon>Bacteria</taxon>
        <taxon>Pseudomonadati</taxon>
        <taxon>Bacteroidota</taxon>
        <taxon>Sphingobacteriia</taxon>
        <taxon>Sphingobacteriales</taxon>
        <taxon>Sphingobacteriaceae</taxon>
        <taxon>Pelobium</taxon>
    </lineage>
</organism>
<protein>
    <recommendedName>
        <fullName evidence="4">NodB homology domain-containing protein</fullName>
    </recommendedName>
</protein>
<feature type="signal peptide" evidence="3">
    <location>
        <begin position="1"/>
        <end position="22"/>
    </location>
</feature>
<reference evidence="5 6" key="1">
    <citation type="submission" date="2016-07" db="EMBL/GenBank/DDBJ databases">
        <title>Genome of Pelobium manganitolerans.</title>
        <authorList>
            <person name="Wu S."/>
            <person name="Wang G."/>
        </authorList>
    </citation>
    <scope>NUCLEOTIDE SEQUENCE [LARGE SCALE GENOMIC DNA]</scope>
    <source>
        <strain evidence="5 6">YS-25</strain>
    </source>
</reference>
<dbReference type="PROSITE" id="PS51677">
    <property type="entry name" value="NODB"/>
    <property type="match status" value="1"/>
</dbReference>
<dbReference type="PANTHER" id="PTHR34216:SF3">
    <property type="entry name" value="POLY-BETA-1,6-N-ACETYL-D-GLUCOSAMINE N-DEACETYLASE"/>
    <property type="match status" value="1"/>
</dbReference>
<dbReference type="GO" id="GO:0005975">
    <property type="term" value="P:carbohydrate metabolic process"/>
    <property type="evidence" value="ECO:0007669"/>
    <property type="project" value="InterPro"/>
</dbReference>
<feature type="domain" description="NodB homology" evidence="4">
    <location>
        <begin position="27"/>
        <end position="234"/>
    </location>
</feature>
<dbReference type="Proteomes" id="UP000283433">
    <property type="component" value="Unassembled WGS sequence"/>
</dbReference>
<dbReference type="OrthoDB" id="9795554at2"/>
<keyword evidence="6" id="KW-1185">Reference proteome</keyword>
<evidence type="ECO:0000256" key="1">
    <source>
        <dbReference type="ARBA" id="ARBA00004613"/>
    </source>
</evidence>
<keyword evidence="2 3" id="KW-0732">Signal</keyword>
<dbReference type="InterPro" id="IPR011330">
    <property type="entry name" value="Glyco_hydro/deAcase_b/a-brl"/>
</dbReference>
<dbReference type="GO" id="GO:0005576">
    <property type="term" value="C:extracellular region"/>
    <property type="evidence" value="ECO:0007669"/>
    <property type="project" value="UniProtKB-SubCell"/>
</dbReference>
<comment type="subcellular location">
    <subcellularLocation>
        <location evidence="1">Secreted</location>
    </subcellularLocation>
</comment>
<evidence type="ECO:0000256" key="2">
    <source>
        <dbReference type="ARBA" id="ARBA00022729"/>
    </source>
</evidence>
<proteinExistence type="predicted"/>
<feature type="chain" id="PRO_5019476747" description="NodB homology domain-containing protein" evidence="3">
    <location>
        <begin position="23"/>
        <end position="243"/>
    </location>
</feature>